<organism evidence="3 4">
    <name type="scientific">Octadecabacter dasysiphoniae</name>
    <dbReference type="NCBI Taxonomy" id="2909341"/>
    <lineage>
        <taxon>Bacteria</taxon>
        <taxon>Pseudomonadati</taxon>
        <taxon>Pseudomonadota</taxon>
        <taxon>Alphaproteobacteria</taxon>
        <taxon>Rhodobacterales</taxon>
        <taxon>Roseobacteraceae</taxon>
        <taxon>Octadecabacter</taxon>
    </lineage>
</organism>
<dbReference type="Pfam" id="PF02120">
    <property type="entry name" value="Flg_hook"/>
    <property type="match status" value="1"/>
</dbReference>
<dbReference type="InterPro" id="IPR021136">
    <property type="entry name" value="Flagellar_hook_control-like_C"/>
</dbReference>
<dbReference type="EMBL" id="JAKGAQ010000002">
    <property type="protein sequence ID" value="MCF2871620.1"/>
    <property type="molecule type" value="Genomic_DNA"/>
</dbReference>
<dbReference type="CDD" id="cd17470">
    <property type="entry name" value="T3SS_Flik_C"/>
    <property type="match status" value="1"/>
</dbReference>
<comment type="caution">
    <text evidence="3">The sequence shown here is derived from an EMBL/GenBank/DDBJ whole genome shotgun (WGS) entry which is preliminary data.</text>
</comment>
<keyword evidence="3" id="KW-0966">Cell projection</keyword>
<accession>A0ABS9CYZ2</accession>
<evidence type="ECO:0000259" key="2">
    <source>
        <dbReference type="Pfam" id="PF02120"/>
    </source>
</evidence>
<gene>
    <name evidence="3" type="ORF">L0664_11140</name>
</gene>
<proteinExistence type="predicted"/>
<feature type="region of interest" description="Disordered" evidence="1">
    <location>
        <begin position="146"/>
        <end position="194"/>
    </location>
</feature>
<dbReference type="Gene3D" id="3.30.750.140">
    <property type="match status" value="1"/>
</dbReference>
<dbReference type="Proteomes" id="UP001200557">
    <property type="component" value="Unassembled WGS sequence"/>
</dbReference>
<keyword evidence="3" id="KW-0969">Cilium</keyword>
<keyword evidence="4" id="KW-1185">Reference proteome</keyword>
<evidence type="ECO:0000313" key="4">
    <source>
        <dbReference type="Proteomes" id="UP001200557"/>
    </source>
</evidence>
<evidence type="ECO:0000313" key="3">
    <source>
        <dbReference type="EMBL" id="MCF2871620.1"/>
    </source>
</evidence>
<protein>
    <submittedName>
        <fullName evidence="3">Flagellar hook-length control protein FliK</fullName>
    </submittedName>
</protein>
<evidence type="ECO:0000256" key="1">
    <source>
        <dbReference type="SAM" id="MobiDB-lite"/>
    </source>
</evidence>
<sequence>MPYVMQGRTAPPDTPQLAPDLRQTSLFTLDPLVKDGSTDDPELMVHSTLNAASVGRGAVAHSMQSHMPQIAQQVATATIQAKAGVTEIALNPEELGRVRMALTTTEGGVSVSITTERPETAELMRRNIEMLAREFRDLGYESVSFTFDDPSEKSGDQPQESAQHTATVDDPSPDAPSPASLTTVALRNGLDLKL</sequence>
<dbReference type="InterPro" id="IPR038610">
    <property type="entry name" value="FliK-like_C_sf"/>
</dbReference>
<dbReference type="RefSeq" id="WP_235225923.1">
    <property type="nucleotide sequence ID" value="NZ_JAKGAQ010000002.1"/>
</dbReference>
<reference evidence="3 4" key="1">
    <citation type="submission" date="2022-01" db="EMBL/GenBank/DDBJ databases">
        <title>Octadecabacter sp. nov., isolated from a marine alga.</title>
        <authorList>
            <person name="Jin M.S."/>
            <person name="Kim H.M."/>
            <person name="Han D.M."/>
            <person name="Jung J.J."/>
            <person name="Jeon C.O."/>
        </authorList>
    </citation>
    <scope>NUCLEOTIDE SEQUENCE [LARGE SCALE GENOMIC DNA]</scope>
    <source>
        <strain evidence="3 4">G9-8</strain>
    </source>
</reference>
<name>A0ABS9CYZ2_9RHOB</name>
<keyword evidence="3" id="KW-0282">Flagellum</keyword>
<feature type="domain" description="Flagellar hook-length control protein-like C-terminal" evidence="2">
    <location>
        <begin position="78"/>
        <end position="153"/>
    </location>
</feature>